<gene>
    <name evidence="2" type="ORF">S06H3_35104</name>
</gene>
<feature type="transmembrane region" description="Helical" evidence="1">
    <location>
        <begin position="121"/>
        <end position="142"/>
    </location>
</feature>
<keyword evidence="1" id="KW-1133">Transmembrane helix</keyword>
<sequence length="211" mass="22585">MYNDYDPFYVDIERGVAVAEAFAAAAAAERAAGAETEDIPPPLPPVVTPRPPVTPRPVVMPAIVEPGAETEVLVFNGEGELAAMPTAVTAVPTALPLVPLVAGLMSLGFFKALLAKFGPVLLKLMVGAAAFAGFMKLLGIGASDDVQLPIKPGEGKKKRRYSIGHNPRVRTLQKVSRHCMVMLKKHRKVIDEFLPPKRRALPATALARTYL</sequence>
<evidence type="ECO:0000256" key="1">
    <source>
        <dbReference type="SAM" id="Phobius"/>
    </source>
</evidence>
<comment type="caution">
    <text evidence="2">The sequence shown here is derived from an EMBL/GenBank/DDBJ whole genome shotgun (WGS) entry which is preliminary data.</text>
</comment>
<feature type="non-terminal residue" evidence="2">
    <location>
        <position position="211"/>
    </location>
</feature>
<feature type="transmembrane region" description="Helical" evidence="1">
    <location>
        <begin position="94"/>
        <end position="114"/>
    </location>
</feature>
<proteinExistence type="predicted"/>
<organism evidence="2">
    <name type="scientific">marine sediment metagenome</name>
    <dbReference type="NCBI Taxonomy" id="412755"/>
    <lineage>
        <taxon>unclassified sequences</taxon>
        <taxon>metagenomes</taxon>
        <taxon>ecological metagenomes</taxon>
    </lineage>
</organism>
<dbReference type="EMBL" id="BARV01021149">
    <property type="protein sequence ID" value="GAI20415.1"/>
    <property type="molecule type" value="Genomic_DNA"/>
</dbReference>
<dbReference type="AlphaFoldDB" id="X1N0L6"/>
<keyword evidence="1" id="KW-0812">Transmembrane</keyword>
<protein>
    <submittedName>
        <fullName evidence="2">Uncharacterized protein</fullName>
    </submittedName>
</protein>
<keyword evidence="1" id="KW-0472">Membrane</keyword>
<evidence type="ECO:0000313" key="2">
    <source>
        <dbReference type="EMBL" id="GAI20415.1"/>
    </source>
</evidence>
<reference evidence="2" key="1">
    <citation type="journal article" date="2014" name="Front. Microbiol.">
        <title>High frequency of phylogenetically diverse reductive dehalogenase-homologous genes in deep subseafloor sedimentary metagenomes.</title>
        <authorList>
            <person name="Kawai M."/>
            <person name="Futagami T."/>
            <person name="Toyoda A."/>
            <person name="Takaki Y."/>
            <person name="Nishi S."/>
            <person name="Hori S."/>
            <person name="Arai W."/>
            <person name="Tsubouchi T."/>
            <person name="Morono Y."/>
            <person name="Uchiyama I."/>
            <person name="Ito T."/>
            <person name="Fujiyama A."/>
            <person name="Inagaki F."/>
            <person name="Takami H."/>
        </authorList>
    </citation>
    <scope>NUCLEOTIDE SEQUENCE</scope>
    <source>
        <strain evidence="2">Expedition CK06-06</strain>
    </source>
</reference>
<accession>X1N0L6</accession>
<name>X1N0L6_9ZZZZ</name>